<dbReference type="Gene3D" id="2.130.10.10">
    <property type="entry name" value="YVTN repeat-like/Quinoprotein amine dehydrogenase"/>
    <property type="match status" value="1"/>
</dbReference>
<keyword evidence="2" id="KW-0677">Repeat</keyword>
<sequence length="347" mass="38347">MSASFLNDYKIIYCLGNFLGLFKPPLYESPPLCQLKEGPYIFATSFNSVIAAVAQNDTAGPPRTQFFLLLYQEKSSNDLMKSIEFPSKILGLKSTPIHLFVSISKTIQVFDLKSFLSVSTLNETSSSGIFAVNQQYIAWPDDAKPGRICIATIFDFKVKFKINCHNSEIKCMVFSNESNTSSYLITSSKKGTIIRLFDCSNGQMVTEFRRGYTQGNVVAIDMKFGILCVCTTTTVHVFILSNAQQLEGDTNSGQTSRTNDHSSSIISAFLSFVPSSLKGVEDSENGNKNDPSFLHLTISPAGVPLACAVINNKNIFVVMDNEYLLKYEIADDCKKLVMKNALPLKVL</sequence>
<dbReference type="EMBL" id="JAPFFF010000017">
    <property type="protein sequence ID" value="KAK8863899.1"/>
    <property type="molecule type" value="Genomic_DNA"/>
</dbReference>
<accession>A0ABR2IJU7</accession>
<comment type="caution">
    <text evidence="4">The sequence shown here is derived from an EMBL/GenBank/DDBJ whole genome shotgun (WGS) entry which is preliminary data.</text>
</comment>
<gene>
    <name evidence="4" type="ORF">M9Y10_011591</name>
</gene>
<proteinExistence type="inferred from homology"/>
<keyword evidence="5" id="KW-1185">Reference proteome</keyword>
<organism evidence="4 5">
    <name type="scientific">Tritrichomonas musculus</name>
    <dbReference type="NCBI Taxonomy" id="1915356"/>
    <lineage>
        <taxon>Eukaryota</taxon>
        <taxon>Metamonada</taxon>
        <taxon>Parabasalia</taxon>
        <taxon>Tritrichomonadida</taxon>
        <taxon>Tritrichomonadidae</taxon>
        <taxon>Tritrichomonas</taxon>
    </lineage>
</organism>
<dbReference type="InterPro" id="IPR015943">
    <property type="entry name" value="WD40/YVTN_repeat-like_dom_sf"/>
</dbReference>
<dbReference type="InterPro" id="IPR001680">
    <property type="entry name" value="WD40_rpt"/>
</dbReference>
<comment type="similarity">
    <text evidence="3">Belongs to the WD repeat PROPPIN family.</text>
</comment>
<dbReference type="Pfam" id="PF21032">
    <property type="entry name" value="PROPPIN"/>
    <property type="match status" value="1"/>
</dbReference>
<dbReference type="Proteomes" id="UP001470230">
    <property type="component" value="Unassembled WGS sequence"/>
</dbReference>
<evidence type="ECO:0000256" key="1">
    <source>
        <dbReference type="ARBA" id="ARBA00022574"/>
    </source>
</evidence>
<dbReference type="PANTHER" id="PTHR11227">
    <property type="entry name" value="WD-REPEAT PROTEIN INTERACTING WITH PHOSPHOINOSIDES WIPI -RELATED"/>
    <property type="match status" value="1"/>
</dbReference>
<name>A0ABR2IJU7_9EUKA</name>
<reference evidence="4 5" key="1">
    <citation type="submission" date="2024-04" db="EMBL/GenBank/DDBJ databases">
        <title>Tritrichomonas musculus Genome.</title>
        <authorList>
            <person name="Alves-Ferreira E."/>
            <person name="Grigg M."/>
            <person name="Lorenzi H."/>
            <person name="Galac M."/>
        </authorList>
    </citation>
    <scope>NUCLEOTIDE SEQUENCE [LARGE SCALE GENOMIC DNA]</scope>
    <source>
        <strain evidence="4 5">EAF2021</strain>
    </source>
</reference>
<dbReference type="InterPro" id="IPR048720">
    <property type="entry name" value="PROPPIN"/>
</dbReference>
<evidence type="ECO:0000256" key="3">
    <source>
        <dbReference type="ARBA" id="ARBA00025740"/>
    </source>
</evidence>
<keyword evidence="1" id="KW-0853">WD repeat</keyword>
<dbReference type="SUPFAM" id="SSF50978">
    <property type="entry name" value="WD40 repeat-like"/>
    <property type="match status" value="1"/>
</dbReference>
<evidence type="ECO:0000256" key="2">
    <source>
        <dbReference type="ARBA" id="ARBA00022737"/>
    </source>
</evidence>
<evidence type="ECO:0000313" key="5">
    <source>
        <dbReference type="Proteomes" id="UP001470230"/>
    </source>
</evidence>
<protein>
    <submittedName>
        <fullName evidence="4">Autophagy protein</fullName>
    </submittedName>
</protein>
<evidence type="ECO:0000313" key="4">
    <source>
        <dbReference type="EMBL" id="KAK8863899.1"/>
    </source>
</evidence>
<dbReference type="SMART" id="SM00320">
    <property type="entry name" value="WD40"/>
    <property type="match status" value="2"/>
</dbReference>
<dbReference type="InterPro" id="IPR036322">
    <property type="entry name" value="WD40_repeat_dom_sf"/>
</dbReference>